<sequence>MDVMTYWSDVSQYQGNPVDDSYPHPFFSFRTNSGDARDRLAIDNAKRAKAMLDSGKLKGVFAYYFFRPGQANCDLHRTILQEAGLWGHPGLATMVDVEDAGGAIRGDQSAEVNDEVARLRSWYGDERRVFGYLNGVANGGLWQTFPPNFWFVTPSYSGRPGVWASPNPPAKLLARVFAHQFTDAAATKPWPLGTDLNFSAKSVEEIQSLLGLNTKGKNMGAVEDGAGQLAGRFGNVRKPVNADSVKYLPKSFNPKTDPNGPAANDMWAAIVNEVVWDGYEPDKFVGAEDSNQPRALVGLVLLGLARQKRIEGKLDRLLNQLGDTQ</sequence>
<keyword evidence="2" id="KW-1185">Reference proteome</keyword>
<dbReference type="GeneID" id="80559217"/>
<name>A0AAF0GIE5_9CAUD</name>
<dbReference type="KEGG" id="vg:80559217"/>
<dbReference type="InterPro" id="IPR017853">
    <property type="entry name" value="GH"/>
</dbReference>
<dbReference type="Proteomes" id="UP001223098">
    <property type="component" value="Segment"/>
</dbReference>
<gene>
    <name evidence="1" type="primary">23</name>
    <name evidence="1" type="ORF">SEA_AZIRA_23</name>
</gene>
<dbReference type="GO" id="GO:0016787">
    <property type="term" value="F:hydrolase activity"/>
    <property type="evidence" value="ECO:0007669"/>
    <property type="project" value="UniProtKB-KW"/>
</dbReference>
<evidence type="ECO:0000313" key="2">
    <source>
        <dbReference type="Proteomes" id="UP001223098"/>
    </source>
</evidence>
<dbReference type="EMBL" id="OQ709211">
    <property type="protein sequence ID" value="WGH21029.1"/>
    <property type="molecule type" value="Genomic_DNA"/>
</dbReference>
<organism evidence="1 2">
    <name type="scientific">Gordonia phage Azira</name>
    <dbReference type="NCBI Taxonomy" id="3035369"/>
    <lineage>
        <taxon>Viruses</taxon>
        <taxon>Duplodnaviria</taxon>
        <taxon>Heunggongvirae</taxon>
        <taxon>Uroviricota</taxon>
        <taxon>Caudoviricetes</taxon>
        <taxon>Aziravirus</taxon>
        <taxon>Aziravirus azira</taxon>
    </lineage>
</organism>
<proteinExistence type="predicted"/>
<keyword evidence="1" id="KW-0378">Hydrolase</keyword>
<dbReference type="SUPFAM" id="SSF51445">
    <property type="entry name" value="(Trans)glycosidases"/>
    <property type="match status" value="1"/>
</dbReference>
<reference evidence="1 2" key="1">
    <citation type="submission" date="2023-03" db="EMBL/GenBank/DDBJ databases">
        <authorList>
            <person name="McGarrah C.E.E."/>
            <person name="Algarin-Martinez E.D."/>
            <person name="Cavasini M.E.D."/>
            <person name="Correa V."/>
            <person name="Danielson D.F."/>
            <person name="Dean W.R."/>
            <person name="French J.L."/>
            <person name="Gaskin N."/>
            <person name="Jain U."/>
            <person name="Janvier J."/>
            <person name="Macumber B.M."/>
            <person name="Martini F.K."/>
            <person name="Mazzei S.G."/>
            <person name="Mujica J.M."/>
            <person name="Odegaard O."/>
            <person name="Quarterman C."/>
            <person name="Rand T.M."/>
            <person name="Seidensticker N.S."/>
            <person name="Serrano T."/>
            <person name="Soltys A."/>
            <person name="Ungrey M.D."/>
            <person name="Pollenz R.S."/>
            <person name="Russell D.A."/>
            <person name="Jacobs-Sera D."/>
            <person name="Hatfull G.F."/>
        </authorList>
    </citation>
    <scope>NUCLEOTIDE SEQUENCE [LARGE SCALE GENOMIC DNA]</scope>
</reference>
<dbReference type="Gene3D" id="3.20.20.80">
    <property type="entry name" value="Glycosidases"/>
    <property type="match status" value="1"/>
</dbReference>
<evidence type="ECO:0000313" key="1">
    <source>
        <dbReference type="EMBL" id="WGH21029.1"/>
    </source>
</evidence>
<dbReference type="RefSeq" id="YP_010842426.1">
    <property type="nucleotide sequence ID" value="NC_079140.1"/>
</dbReference>
<protein>
    <submittedName>
        <fullName evidence="1">Lysin A, glycosyl hydrolase domain</fullName>
    </submittedName>
</protein>
<accession>A0AAF0GIE5</accession>